<keyword evidence="5" id="KW-1185">Reference proteome</keyword>
<dbReference type="OrthoDB" id="9810373at2"/>
<dbReference type="SUPFAM" id="SSF81271">
    <property type="entry name" value="TGS-like"/>
    <property type="match status" value="1"/>
</dbReference>
<dbReference type="CDD" id="cd04867">
    <property type="entry name" value="TGS_YchF_OLA1"/>
    <property type="match status" value="1"/>
</dbReference>
<dbReference type="FunFam" id="3.10.20.30:FF:000001">
    <property type="entry name" value="Ribosome-binding ATPase YchF"/>
    <property type="match status" value="1"/>
</dbReference>
<name>A0A4U1J9Z0_9BACT</name>
<feature type="domain" description="YchF C-terminal" evidence="3">
    <location>
        <begin position="260"/>
        <end position="340"/>
    </location>
</feature>
<dbReference type="InterPro" id="IPR023192">
    <property type="entry name" value="TGS-like_dom_sf"/>
</dbReference>
<dbReference type="GO" id="GO:0005737">
    <property type="term" value="C:cytoplasm"/>
    <property type="evidence" value="ECO:0007669"/>
    <property type="project" value="TreeGrafter"/>
</dbReference>
<dbReference type="PANTHER" id="PTHR23305:SF18">
    <property type="entry name" value="OBG-TYPE G DOMAIN-CONTAINING PROTEIN"/>
    <property type="match status" value="1"/>
</dbReference>
<dbReference type="Gene3D" id="1.10.150.300">
    <property type="entry name" value="TGS-like domain"/>
    <property type="match status" value="1"/>
</dbReference>
<dbReference type="PRINTS" id="PR00326">
    <property type="entry name" value="GTP1OBG"/>
</dbReference>
<dbReference type="Gene3D" id="3.40.50.300">
    <property type="entry name" value="P-loop containing nucleotide triphosphate hydrolases"/>
    <property type="match status" value="1"/>
</dbReference>
<organism evidence="4 5">
    <name type="scientific">Polyangium fumosum</name>
    <dbReference type="NCBI Taxonomy" id="889272"/>
    <lineage>
        <taxon>Bacteria</taxon>
        <taxon>Pseudomonadati</taxon>
        <taxon>Myxococcota</taxon>
        <taxon>Polyangia</taxon>
        <taxon>Polyangiales</taxon>
        <taxon>Polyangiaceae</taxon>
        <taxon>Polyangium</taxon>
    </lineage>
</organism>
<dbReference type="AlphaFoldDB" id="A0A4U1J9Z0"/>
<dbReference type="GO" id="GO:0016887">
    <property type="term" value="F:ATP hydrolysis activity"/>
    <property type="evidence" value="ECO:0007669"/>
    <property type="project" value="TreeGrafter"/>
</dbReference>
<dbReference type="Pfam" id="PF06071">
    <property type="entry name" value="YchF-GTPase_C"/>
    <property type="match status" value="1"/>
</dbReference>
<evidence type="ECO:0000313" key="5">
    <source>
        <dbReference type="Proteomes" id="UP000309215"/>
    </source>
</evidence>
<evidence type="ECO:0000256" key="2">
    <source>
        <dbReference type="ARBA" id="ARBA00022840"/>
    </source>
</evidence>
<evidence type="ECO:0000313" key="4">
    <source>
        <dbReference type="EMBL" id="TKD05256.1"/>
    </source>
</evidence>
<dbReference type="EMBL" id="SSMQ01000021">
    <property type="protein sequence ID" value="TKD05256.1"/>
    <property type="molecule type" value="Genomic_DNA"/>
</dbReference>
<dbReference type="InterPro" id="IPR013029">
    <property type="entry name" value="YchF_C"/>
</dbReference>
<keyword evidence="2" id="KW-0067">ATP-binding</keyword>
<evidence type="ECO:0000259" key="3">
    <source>
        <dbReference type="Pfam" id="PF06071"/>
    </source>
</evidence>
<reference evidence="4 5" key="1">
    <citation type="submission" date="2019-04" db="EMBL/GenBank/DDBJ databases">
        <authorList>
            <person name="Li Y."/>
            <person name="Wang J."/>
        </authorList>
    </citation>
    <scope>NUCLEOTIDE SEQUENCE [LARGE SCALE GENOMIC DNA]</scope>
    <source>
        <strain evidence="4 5">DSM 14668</strain>
    </source>
</reference>
<dbReference type="PANTHER" id="PTHR23305">
    <property type="entry name" value="OBG GTPASE FAMILY"/>
    <property type="match status" value="1"/>
</dbReference>
<dbReference type="InterPro" id="IPR012675">
    <property type="entry name" value="Beta-grasp_dom_sf"/>
</dbReference>
<dbReference type="InterPro" id="IPR006073">
    <property type="entry name" value="GTP-bd"/>
</dbReference>
<accession>A0A4U1J9Z0</accession>
<dbReference type="GO" id="GO:0005524">
    <property type="term" value="F:ATP binding"/>
    <property type="evidence" value="ECO:0007669"/>
    <property type="project" value="UniProtKB-KW"/>
</dbReference>
<dbReference type="SUPFAM" id="SSF52540">
    <property type="entry name" value="P-loop containing nucleoside triphosphate hydrolases"/>
    <property type="match status" value="1"/>
</dbReference>
<sequence length="343" mass="38023">MHVGICGYPGSGKTTVFRALAPGGKADREIAYGNIKVPDARVDFLAAIFSPKKTTFAEITFVDVGSGTRSGGAFPPAVLQGMRNADVVVHVVRGFENPSLTTPPDPPRDEKAFDEELLLLDLGTLEKRKERFKKEAKKGPEVEVNTKMIEHLEKSEPLRTLELSEEELRALGPGIQLLSMQPLITLYNLSEDAWNDPARARLRETKHGKQWVKMALCGSIEAEIAALPVDEQKDFLEGLGLGEPARNVFVREAYRLLDYISFLTAGPDECRAWPIRRGTNAKRAAGKVHSDLERGFIRAEIYRPEDLEIARTEAALKAQGKMRLEGKDYIVKDGDVVHFRSGT</sequence>
<evidence type="ECO:0000256" key="1">
    <source>
        <dbReference type="ARBA" id="ARBA00022741"/>
    </source>
</evidence>
<proteinExistence type="predicted"/>
<comment type="caution">
    <text evidence="4">The sequence shown here is derived from an EMBL/GenBank/DDBJ whole genome shotgun (WGS) entry which is preliminary data.</text>
</comment>
<dbReference type="Proteomes" id="UP000309215">
    <property type="component" value="Unassembled WGS sequence"/>
</dbReference>
<dbReference type="InterPro" id="IPR027417">
    <property type="entry name" value="P-loop_NTPase"/>
</dbReference>
<protein>
    <submittedName>
        <fullName evidence="4">Redox-regulated ATPase YchF</fullName>
    </submittedName>
</protein>
<dbReference type="RefSeq" id="WP_136930804.1">
    <property type="nucleotide sequence ID" value="NZ_SSMQ01000021.1"/>
</dbReference>
<dbReference type="Gene3D" id="3.10.20.30">
    <property type="match status" value="1"/>
</dbReference>
<dbReference type="GO" id="GO:0005525">
    <property type="term" value="F:GTP binding"/>
    <property type="evidence" value="ECO:0007669"/>
    <property type="project" value="InterPro"/>
</dbReference>
<gene>
    <name evidence="4" type="primary">ychF</name>
    <name evidence="4" type="ORF">E8A74_20865</name>
</gene>
<keyword evidence="1" id="KW-0547">Nucleotide-binding</keyword>
<dbReference type="InterPro" id="IPR012676">
    <property type="entry name" value="TGS-like"/>
</dbReference>